<keyword evidence="2" id="KW-0812">Transmembrane</keyword>
<feature type="region of interest" description="Disordered" evidence="1">
    <location>
        <begin position="516"/>
        <end position="545"/>
    </location>
</feature>
<organism evidence="3 4">
    <name type="scientific">Suillus subaureus</name>
    <dbReference type="NCBI Taxonomy" id="48587"/>
    <lineage>
        <taxon>Eukaryota</taxon>
        <taxon>Fungi</taxon>
        <taxon>Dikarya</taxon>
        <taxon>Basidiomycota</taxon>
        <taxon>Agaricomycotina</taxon>
        <taxon>Agaricomycetes</taxon>
        <taxon>Agaricomycetidae</taxon>
        <taxon>Boletales</taxon>
        <taxon>Suillineae</taxon>
        <taxon>Suillaceae</taxon>
        <taxon>Suillus</taxon>
    </lineage>
</organism>
<evidence type="ECO:0000313" key="3">
    <source>
        <dbReference type="EMBL" id="KAG1826856.1"/>
    </source>
</evidence>
<dbReference type="OrthoDB" id="3210731at2759"/>
<feature type="compositionally biased region" description="Polar residues" evidence="1">
    <location>
        <begin position="15"/>
        <end position="31"/>
    </location>
</feature>
<evidence type="ECO:0000256" key="1">
    <source>
        <dbReference type="SAM" id="MobiDB-lite"/>
    </source>
</evidence>
<name>A0A9P7JJS6_9AGAM</name>
<evidence type="ECO:0000313" key="4">
    <source>
        <dbReference type="Proteomes" id="UP000807769"/>
    </source>
</evidence>
<protein>
    <submittedName>
        <fullName evidence="3">Uncharacterized protein</fullName>
    </submittedName>
</protein>
<feature type="transmembrane region" description="Helical" evidence="2">
    <location>
        <begin position="947"/>
        <end position="968"/>
    </location>
</feature>
<reference evidence="3" key="1">
    <citation type="journal article" date="2020" name="New Phytol.">
        <title>Comparative genomics reveals dynamic genome evolution in host specialist ectomycorrhizal fungi.</title>
        <authorList>
            <person name="Lofgren L.A."/>
            <person name="Nguyen N.H."/>
            <person name="Vilgalys R."/>
            <person name="Ruytinx J."/>
            <person name="Liao H.L."/>
            <person name="Branco S."/>
            <person name="Kuo A."/>
            <person name="LaButti K."/>
            <person name="Lipzen A."/>
            <person name="Andreopoulos W."/>
            <person name="Pangilinan J."/>
            <person name="Riley R."/>
            <person name="Hundley H."/>
            <person name="Na H."/>
            <person name="Barry K."/>
            <person name="Grigoriev I.V."/>
            <person name="Stajich J.E."/>
            <person name="Kennedy P.G."/>
        </authorList>
    </citation>
    <scope>NUCLEOTIDE SEQUENCE</scope>
    <source>
        <strain evidence="3">MN1</strain>
    </source>
</reference>
<comment type="caution">
    <text evidence="3">The sequence shown here is derived from an EMBL/GenBank/DDBJ whole genome shotgun (WGS) entry which is preliminary data.</text>
</comment>
<evidence type="ECO:0000256" key="2">
    <source>
        <dbReference type="SAM" id="Phobius"/>
    </source>
</evidence>
<dbReference type="Proteomes" id="UP000807769">
    <property type="component" value="Unassembled WGS sequence"/>
</dbReference>
<dbReference type="GeneID" id="64633054"/>
<feature type="compositionally biased region" description="Low complexity" evidence="1">
    <location>
        <begin position="143"/>
        <end position="157"/>
    </location>
</feature>
<gene>
    <name evidence="3" type="ORF">BJ212DRAFT_1474069</name>
</gene>
<accession>A0A9P7JJS6</accession>
<feature type="compositionally biased region" description="Polar residues" evidence="1">
    <location>
        <begin position="516"/>
        <end position="528"/>
    </location>
</feature>
<sequence>MYAPAQSRHARTISPPLSANASSHTFTATAQQQPKLNVVTRLAIEGKAKQGQDGIAIKMYLKLSIPMDAVSPGSTLPLFPEGNLKMLGSEVHPTDSNSVPYNFSSTTSPLLNNTARALNLPARSQKSYLSVFGLPTSSVSVMSPASRASSSTSTSTSHTAIPPLDDKYTGHILVSGYNISYVLPKEFPPRFGEDSAIRVSTFSAAKMRRGSVGERNNMHFMAGLDLWVPYVCRPPKAPFLISIPLPRCLSNNVKLRIFPPSPTTTSSSFASLSSAEEDPGAWELTSEPHVTRTTTRPSRSGSYADMADDESSDSSAYTDRGPGGIAVLGTFPSADRLRVRWAAPMKTMDSKDGRRRVGVKEVKGEMSCHVLGRDSDPASGREGILMKLEYKGTAKGVWFPGVATMLGMDVGLEARGSDVIWAPAEEPTWTVTGGAGYTGFDVNPPSTPVSRQASLEFPQPSPLESYPNSRLQAPMLATRHDSSSSAGSTSSLLRAPLPGDQVSDYSFEGSPTSLIPSGTLSSISSMPLTSEGRSRANSDVQSVPHPPTSLTIHVNMNDILPPSKNVFTFNITGTILVISRPRAFNRGSNSSPDEEPDPIPIVLPRFSVLAADAETIATIIRNECEAATVEVYNISGNLRDAQTRRTVLQRGGLSRCGSDGGRIALRSIARSLIPTRHSTADDTLENIRRPPSRPRTPTGMNRVASGVSLPPMFSTLSRRKRGGPLMIPSVMVVVTPLRFDHVTSTNAYAVRVTHPAPCEMETDWMEFGLVHADDVSSIDCSVEIASASIDGMPIRFEISSATKHAEGSNVDLSSSLDKLGTKNWTAWIRLHVGDLVGDVQIDYLVKTPTDDLRRGKGKARDDGYVGILLPTFTMSVGKLEVNVETSTGLDAHLLRSNLAHQHASQQGSKLVHYILEEMFTPTLSLRAQPHVHRFHISVRFLGKLLQFLIWTAPALVVLMVLFNLGAEIRHMRQSLDRRTPLDDPVWRDHHSQAPIETVFMTTTIYAPPHTKPSVDYTTASTTPPTSYLTSTSVMKGPDVHTAFLPPVSPPPSQISSRTAMEKMTPAPTPSSPPDETSLSLIDVLPFSWPLNLDLPPVAQQTIDIALEGFGVMWQMFRKVYHYPLDPP</sequence>
<keyword evidence="2" id="KW-0472">Membrane</keyword>
<feature type="region of interest" description="Disordered" evidence="1">
    <location>
        <begin position="683"/>
        <end position="704"/>
    </location>
</feature>
<dbReference type="EMBL" id="JABBWG010000001">
    <property type="protein sequence ID" value="KAG1826856.1"/>
    <property type="molecule type" value="Genomic_DNA"/>
</dbReference>
<dbReference type="AlphaFoldDB" id="A0A9P7JJS6"/>
<keyword evidence="2" id="KW-1133">Transmembrane helix</keyword>
<feature type="region of interest" description="Disordered" evidence="1">
    <location>
        <begin position="1046"/>
        <end position="1076"/>
    </location>
</feature>
<feature type="region of interest" description="Disordered" evidence="1">
    <location>
        <begin position="1"/>
        <end position="31"/>
    </location>
</feature>
<keyword evidence="4" id="KW-1185">Reference proteome</keyword>
<feature type="region of interest" description="Disordered" evidence="1">
    <location>
        <begin position="278"/>
        <end position="321"/>
    </location>
</feature>
<feature type="region of interest" description="Disordered" evidence="1">
    <location>
        <begin position="143"/>
        <end position="162"/>
    </location>
</feature>
<proteinExistence type="predicted"/>
<dbReference type="RefSeq" id="XP_041199703.1">
    <property type="nucleotide sequence ID" value="XM_041339038.1"/>
</dbReference>
<feature type="compositionally biased region" description="Low complexity" evidence="1">
    <location>
        <begin position="291"/>
        <end position="305"/>
    </location>
</feature>
<feature type="region of interest" description="Disordered" evidence="1">
    <location>
        <begin position="436"/>
        <end position="497"/>
    </location>
</feature>